<keyword evidence="4" id="KW-1133">Transmembrane helix</keyword>
<gene>
    <name evidence="6" type="ORF">U725_02316</name>
</gene>
<feature type="transmembrane region" description="Helical" evidence="4">
    <location>
        <begin position="86"/>
        <end position="107"/>
    </location>
</feature>
<dbReference type="GO" id="GO:0005886">
    <property type="term" value="C:plasma membrane"/>
    <property type="evidence" value="ECO:0007669"/>
    <property type="project" value="UniProtKB-SubCell"/>
</dbReference>
<keyword evidence="6" id="KW-0378">Hydrolase</keyword>
<keyword evidence="3" id="KW-1003">Cell membrane</keyword>
<dbReference type="AlphaFoldDB" id="A0A084A805"/>
<dbReference type="InterPro" id="IPR003675">
    <property type="entry name" value="Rce1/LyrA-like_dom"/>
</dbReference>
<evidence type="ECO:0000256" key="1">
    <source>
        <dbReference type="ARBA" id="ARBA00004651"/>
    </source>
</evidence>
<evidence type="ECO:0000256" key="4">
    <source>
        <dbReference type="SAM" id="Phobius"/>
    </source>
</evidence>
<feature type="transmembrane region" description="Helical" evidence="4">
    <location>
        <begin position="12"/>
        <end position="32"/>
    </location>
</feature>
<evidence type="ECO:0000256" key="2">
    <source>
        <dbReference type="ARBA" id="ARBA00009067"/>
    </source>
</evidence>
<accession>A0A084A805</accession>
<keyword evidence="6" id="KW-0645">Protease</keyword>
<keyword evidence="4" id="KW-0812">Transmembrane</keyword>
<feature type="transmembrane region" description="Helical" evidence="4">
    <location>
        <begin position="164"/>
        <end position="186"/>
    </location>
</feature>
<comment type="similarity">
    <text evidence="2">Belongs to the UPF0177 family.</text>
</comment>
<dbReference type="RefSeq" id="WP_042748822.1">
    <property type="nucleotide sequence ID" value="NZ_AZSI01000161.1"/>
</dbReference>
<feature type="transmembrane region" description="Helical" evidence="4">
    <location>
        <begin position="127"/>
        <end position="144"/>
    </location>
</feature>
<feature type="transmembrane region" description="Helical" evidence="4">
    <location>
        <begin position="52"/>
        <end position="74"/>
    </location>
</feature>
<evidence type="ECO:0000256" key="3">
    <source>
        <dbReference type="ARBA" id="ARBA00022475"/>
    </source>
</evidence>
<dbReference type="PATRIC" id="fig|1415168.3.peg.2378"/>
<dbReference type="GO" id="GO:0080120">
    <property type="term" value="P:CAAX-box protein maturation"/>
    <property type="evidence" value="ECO:0007669"/>
    <property type="project" value="UniProtKB-ARBA"/>
</dbReference>
<dbReference type="Pfam" id="PF02517">
    <property type="entry name" value="Rce1-like"/>
    <property type="match status" value="1"/>
</dbReference>
<organism evidence="6 7">
    <name type="scientific">Lactococcus cremoris subsp. cremoris GE214</name>
    <dbReference type="NCBI Taxonomy" id="1415168"/>
    <lineage>
        <taxon>Bacteria</taxon>
        <taxon>Bacillati</taxon>
        <taxon>Bacillota</taxon>
        <taxon>Bacilli</taxon>
        <taxon>Lactobacillales</taxon>
        <taxon>Streptococcaceae</taxon>
        <taxon>Lactococcus</taxon>
        <taxon>Lactococcus cremoris subsp. cremoris</taxon>
    </lineage>
</organism>
<evidence type="ECO:0000259" key="5">
    <source>
        <dbReference type="Pfam" id="PF02517"/>
    </source>
</evidence>
<reference evidence="6 7" key="1">
    <citation type="submission" date="2014-06" db="EMBL/GenBank/DDBJ databases">
        <title>Draft genome sequence of the putrescine producing strain Lactococcus lactis subsp cremoris GE214.</title>
        <authorList>
            <person name="Ladero V."/>
            <person name="Linares D.M."/>
            <person name="del Rio B."/>
            <person name="Mayo B."/>
            <person name="Martin M.C."/>
            <person name="Fernandez M."/>
            <person name="Alvarez M.A."/>
        </authorList>
    </citation>
    <scope>NUCLEOTIDE SEQUENCE [LARGE SCALE GENOMIC DNA]</scope>
    <source>
        <strain evidence="6 7">GE214</strain>
    </source>
</reference>
<evidence type="ECO:0000313" key="7">
    <source>
        <dbReference type="Proteomes" id="UP000028401"/>
    </source>
</evidence>
<dbReference type="GO" id="GO:0006508">
    <property type="term" value="P:proteolysis"/>
    <property type="evidence" value="ECO:0007669"/>
    <property type="project" value="UniProtKB-KW"/>
</dbReference>
<feature type="transmembrane region" description="Helical" evidence="4">
    <location>
        <begin position="206"/>
        <end position="231"/>
    </location>
</feature>
<keyword evidence="4" id="KW-0472">Membrane</keyword>
<name>A0A084A805_LACLC</name>
<dbReference type="EMBL" id="AZSI01000161">
    <property type="protein sequence ID" value="KEY61434.1"/>
    <property type="molecule type" value="Genomic_DNA"/>
</dbReference>
<proteinExistence type="inferred from homology"/>
<comment type="caution">
    <text evidence="6">The sequence shown here is derived from an EMBL/GenBank/DDBJ whole genome shotgun (WGS) entry which is preliminary data.</text>
</comment>
<feature type="domain" description="CAAX prenyl protease 2/Lysostaphin resistance protein A-like" evidence="5">
    <location>
        <begin position="130"/>
        <end position="215"/>
    </location>
</feature>
<dbReference type="GO" id="GO:0004175">
    <property type="term" value="F:endopeptidase activity"/>
    <property type="evidence" value="ECO:0007669"/>
    <property type="project" value="UniProtKB-ARBA"/>
</dbReference>
<dbReference type="Proteomes" id="UP000028401">
    <property type="component" value="Unassembled WGS sequence"/>
</dbReference>
<sequence>MIKKYWMNKLKYFGLFILIWTIFWFPDVIFAYPEIFFKSLIGYERQLASTWLLFANLLISIGLGIFLGVKFGYFKNTLSMFKIKNLLIILMTFFFASILYFVTLTYYSSHFPLAGIAQTQMEYSNQIVFPWINAISFGISSPLFEEMAFRGTIYRFFKNDKLAFILASITFAWIHTGFSPVLLVYLPMSVILTTIYHRRKVLSESILLHILFNTFLPIMFSFLQFLTGIYYL</sequence>
<comment type="subcellular location">
    <subcellularLocation>
        <location evidence="1">Cell membrane</location>
        <topology evidence="1">Multi-pass membrane protein</topology>
    </subcellularLocation>
</comment>
<evidence type="ECO:0000313" key="6">
    <source>
        <dbReference type="EMBL" id="KEY61434.1"/>
    </source>
</evidence>
<protein>
    <submittedName>
        <fullName evidence="6">Putative metal-dependent membrane protease</fullName>
    </submittedName>
</protein>